<sequence length="40" mass="4722">MPKVKRSISVNRECERHTEMGESNVLLRDIHPRDTQKFLA</sequence>
<evidence type="ECO:0000313" key="1">
    <source>
        <dbReference type="EMBL" id="DAD97899.1"/>
    </source>
</evidence>
<reference evidence="1" key="1">
    <citation type="journal article" date="2021" name="Proc. Natl. Acad. Sci. U.S.A.">
        <title>A Catalog of Tens of Thousands of Viruses from Human Metagenomes Reveals Hidden Associations with Chronic Diseases.</title>
        <authorList>
            <person name="Tisza M.J."/>
            <person name="Buck C.B."/>
        </authorList>
    </citation>
    <scope>NUCLEOTIDE SEQUENCE</scope>
    <source>
        <strain evidence="1">CtkmZ20</strain>
    </source>
</reference>
<accession>A0A8S5NV21</accession>
<protein>
    <submittedName>
        <fullName evidence="1">Uncharacterized protein</fullName>
    </submittedName>
</protein>
<proteinExistence type="predicted"/>
<dbReference type="EMBL" id="BK015248">
    <property type="protein sequence ID" value="DAD97899.1"/>
    <property type="molecule type" value="Genomic_DNA"/>
</dbReference>
<organism evidence="1">
    <name type="scientific">Myoviridae sp. ctkmZ20</name>
    <dbReference type="NCBI Taxonomy" id="2825166"/>
    <lineage>
        <taxon>Viruses</taxon>
        <taxon>Duplodnaviria</taxon>
        <taxon>Heunggongvirae</taxon>
        <taxon>Uroviricota</taxon>
        <taxon>Caudoviricetes</taxon>
    </lineage>
</organism>
<name>A0A8S5NV21_9CAUD</name>